<dbReference type="Proteomes" id="UP000054477">
    <property type="component" value="Unassembled WGS sequence"/>
</dbReference>
<gene>
    <name evidence="1" type="ORF">K443DRAFT_673630</name>
</gene>
<dbReference type="HOGENOM" id="CLU_020999_5_1_1"/>
<dbReference type="STRING" id="1095629.A0A0C9YGC2"/>
<protein>
    <submittedName>
        <fullName evidence="1">Unplaced genomic scaffold K443scaffold_14, whole genome shotgun sequence</fullName>
    </submittedName>
</protein>
<dbReference type="OrthoDB" id="3047947at2759"/>
<reference evidence="1 2" key="1">
    <citation type="submission" date="2014-04" db="EMBL/GenBank/DDBJ databases">
        <authorList>
            <consortium name="DOE Joint Genome Institute"/>
            <person name="Kuo A."/>
            <person name="Kohler A."/>
            <person name="Nagy L.G."/>
            <person name="Floudas D."/>
            <person name="Copeland A."/>
            <person name="Barry K.W."/>
            <person name="Cichocki N."/>
            <person name="Veneault-Fourrey C."/>
            <person name="LaButti K."/>
            <person name="Lindquist E.A."/>
            <person name="Lipzen A."/>
            <person name="Lundell T."/>
            <person name="Morin E."/>
            <person name="Murat C."/>
            <person name="Sun H."/>
            <person name="Tunlid A."/>
            <person name="Henrissat B."/>
            <person name="Grigoriev I.V."/>
            <person name="Hibbett D.S."/>
            <person name="Martin F."/>
            <person name="Nordberg H.P."/>
            <person name="Cantor M.N."/>
            <person name="Hua S.X."/>
        </authorList>
    </citation>
    <scope>NUCLEOTIDE SEQUENCE [LARGE SCALE GENOMIC DNA]</scope>
    <source>
        <strain evidence="1 2">LaAM-08-1</strain>
    </source>
</reference>
<sequence length="468" mass="53207">MASANAPDKIAQTYHHESILDSSKSLSSCREATLANDLPHELLVYIFETAQNTLLPSEHLFRHFPFILGGVSQYWRQVAFTTPKLWLNVDISHPRDLTALQGYIDRSKNYPIDLNLFYDNALTENMIFSDAEATQLIDILQPHYSRCRSIKFLGTCRGPAPEMEMMKILRSMSTSRYPMLKRFFVQLPEMGDEIRPQAFRYEAPNLTSVFLRGLGLSYCRPPLNAVTELHLEVENNTIDAADFSEILRACAKSLITLYTYNDLVLTWPARSHSIAMPRLRHLRIFGTTNIVSELLLVISAPDLEELTIAPITRHGLSKFFRENPNNPKFPTLKSLTLAPLHASANWLALILASACFPGIGSLILPNKQLLRASFFTEDGASRWSRLHCLAVRDIGGGHDESMLCDFVKYRQRLGTPLRTLYMDSLSVSRMTRMDWLKDQLTVVEADPWKIQCRNGFYSGEEHWFTGGS</sequence>
<dbReference type="InterPro" id="IPR032675">
    <property type="entry name" value="LRR_dom_sf"/>
</dbReference>
<proteinExistence type="predicted"/>
<keyword evidence="2" id="KW-1185">Reference proteome</keyword>
<dbReference type="Gene3D" id="3.80.10.10">
    <property type="entry name" value="Ribonuclease Inhibitor"/>
    <property type="match status" value="1"/>
</dbReference>
<evidence type="ECO:0000313" key="1">
    <source>
        <dbReference type="EMBL" id="KIK07053.1"/>
    </source>
</evidence>
<organism evidence="1 2">
    <name type="scientific">Laccaria amethystina LaAM-08-1</name>
    <dbReference type="NCBI Taxonomy" id="1095629"/>
    <lineage>
        <taxon>Eukaryota</taxon>
        <taxon>Fungi</taxon>
        <taxon>Dikarya</taxon>
        <taxon>Basidiomycota</taxon>
        <taxon>Agaricomycotina</taxon>
        <taxon>Agaricomycetes</taxon>
        <taxon>Agaricomycetidae</taxon>
        <taxon>Agaricales</taxon>
        <taxon>Agaricineae</taxon>
        <taxon>Hydnangiaceae</taxon>
        <taxon>Laccaria</taxon>
    </lineage>
</organism>
<name>A0A0C9YGC2_9AGAR</name>
<reference evidence="2" key="2">
    <citation type="submission" date="2015-01" db="EMBL/GenBank/DDBJ databases">
        <title>Evolutionary Origins and Diversification of the Mycorrhizal Mutualists.</title>
        <authorList>
            <consortium name="DOE Joint Genome Institute"/>
            <consortium name="Mycorrhizal Genomics Consortium"/>
            <person name="Kohler A."/>
            <person name="Kuo A."/>
            <person name="Nagy L.G."/>
            <person name="Floudas D."/>
            <person name="Copeland A."/>
            <person name="Barry K.W."/>
            <person name="Cichocki N."/>
            <person name="Veneault-Fourrey C."/>
            <person name="LaButti K."/>
            <person name="Lindquist E.A."/>
            <person name="Lipzen A."/>
            <person name="Lundell T."/>
            <person name="Morin E."/>
            <person name="Murat C."/>
            <person name="Riley R."/>
            <person name="Ohm R."/>
            <person name="Sun H."/>
            <person name="Tunlid A."/>
            <person name="Henrissat B."/>
            <person name="Grigoriev I.V."/>
            <person name="Hibbett D.S."/>
            <person name="Martin F."/>
        </authorList>
    </citation>
    <scope>NUCLEOTIDE SEQUENCE [LARGE SCALE GENOMIC DNA]</scope>
    <source>
        <strain evidence="2">LaAM-08-1</strain>
    </source>
</reference>
<dbReference type="InterPro" id="IPR036047">
    <property type="entry name" value="F-box-like_dom_sf"/>
</dbReference>
<accession>A0A0C9YGC2</accession>
<dbReference type="AlphaFoldDB" id="A0A0C9YGC2"/>
<dbReference type="EMBL" id="KN838549">
    <property type="protein sequence ID" value="KIK07053.1"/>
    <property type="molecule type" value="Genomic_DNA"/>
</dbReference>
<evidence type="ECO:0000313" key="2">
    <source>
        <dbReference type="Proteomes" id="UP000054477"/>
    </source>
</evidence>
<dbReference type="SUPFAM" id="SSF81383">
    <property type="entry name" value="F-box domain"/>
    <property type="match status" value="1"/>
</dbReference>